<evidence type="ECO:0000256" key="1">
    <source>
        <dbReference type="ARBA" id="ARBA00010641"/>
    </source>
</evidence>
<evidence type="ECO:0000256" key="2">
    <source>
        <dbReference type="ARBA" id="ARBA00023015"/>
    </source>
</evidence>
<feature type="domain" description="RNA polymerase sigma-70 region 2" evidence="5">
    <location>
        <begin position="14"/>
        <end position="80"/>
    </location>
</feature>
<evidence type="ECO:0000259" key="5">
    <source>
        <dbReference type="Pfam" id="PF04542"/>
    </source>
</evidence>
<dbReference type="Pfam" id="PF08281">
    <property type="entry name" value="Sigma70_r4_2"/>
    <property type="match status" value="1"/>
</dbReference>
<dbReference type="InterPro" id="IPR036388">
    <property type="entry name" value="WH-like_DNA-bd_sf"/>
</dbReference>
<dbReference type="Gene3D" id="1.10.10.10">
    <property type="entry name" value="Winged helix-like DNA-binding domain superfamily/Winged helix DNA-binding domain"/>
    <property type="match status" value="1"/>
</dbReference>
<dbReference type="Pfam" id="PF04542">
    <property type="entry name" value="Sigma70_r2"/>
    <property type="match status" value="1"/>
</dbReference>
<name>A0A151ASC6_9CLOT</name>
<dbReference type="STRING" id="1121338.CLTEP_26300"/>
<dbReference type="InterPro" id="IPR039425">
    <property type="entry name" value="RNA_pol_sigma-70-like"/>
</dbReference>
<evidence type="ECO:0000259" key="6">
    <source>
        <dbReference type="Pfam" id="PF08281"/>
    </source>
</evidence>
<dbReference type="Gene3D" id="1.10.1740.10">
    <property type="match status" value="1"/>
</dbReference>
<dbReference type="CDD" id="cd06171">
    <property type="entry name" value="Sigma70_r4"/>
    <property type="match status" value="1"/>
</dbReference>
<dbReference type="GO" id="GO:0016987">
    <property type="term" value="F:sigma factor activity"/>
    <property type="evidence" value="ECO:0007669"/>
    <property type="project" value="UniProtKB-KW"/>
</dbReference>
<dbReference type="GO" id="GO:0003677">
    <property type="term" value="F:DNA binding"/>
    <property type="evidence" value="ECO:0007669"/>
    <property type="project" value="InterPro"/>
</dbReference>
<dbReference type="SUPFAM" id="SSF88946">
    <property type="entry name" value="Sigma2 domain of RNA polymerase sigma factors"/>
    <property type="match status" value="1"/>
</dbReference>
<feature type="domain" description="RNA polymerase sigma factor 70 region 4 type 2" evidence="6">
    <location>
        <begin position="120"/>
        <end position="171"/>
    </location>
</feature>
<keyword evidence="8" id="KW-1185">Reference proteome</keyword>
<dbReference type="EMBL" id="LTBA01000072">
    <property type="protein sequence ID" value="KYH30483.1"/>
    <property type="molecule type" value="Genomic_DNA"/>
</dbReference>
<dbReference type="InterPro" id="IPR013324">
    <property type="entry name" value="RNA_pol_sigma_r3/r4-like"/>
</dbReference>
<dbReference type="InterPro" id="IPR014284">
    <property type="entry name" value="RNA_pol_sigma-70_dom"/>
</dbReference>
<dbReference type="AlphaFoldDB" id="A0A151ASC6"/>
<evidence type="ECO:0000256" key="4">
    <source>
        <dbReference type="ARBA" id="ARBA00023163"/>
    </source>
</evidence>
<dbReference type="SUPFAM" id="SSF88659">
    <property type="entry name" value="Sigma3 and sigma4 domains of RNA polymerase sigma factors"/>
    <property type="match status" value="1"/>
</dbReference>
<comment type="caution">
    <text evidence="7">The sequence shown here is derived from an EMBL/GenBank/DDBJ whole genome shotgun (WGS) entry which is preliminary data.</text>
</comment>
<comment type="similarity">
    <text evidence="1">Belongs to the sigma-70 factor family. ECF subfamily.</text>
</comment>
<dbReference type="InterPro" id="IPR013325">
    <property type="entry name" value="RNA_pol_sigma_r2"/>
</dbReference>
<protein>
    <submittedName>
        <fullName evidence="7">ECF RNA polymerase sigma factor SigR</fullName>
    </submittedName>
</protein>
<dbReference type="NCBIfam" id="TIGR02937">
    <property type="entry name" value="sigma70-ECF"/>
    <property type="match status" value="1"/>
</dbReference>
<evidence type="ECO:0000313" key="7">
    <source>
        <dbReference type="EMBL" id="KYH30483.1"/>
    </source>
</evidence>
<dbReference type="NCBIfam" id="NF009174">
    <property type="entry name" value="PRK12522.1"/>
    <property type="match status" value="1"/>
</dbReference>
<evidence type="ECO:0000256" key="3">
    <source>
        <dbReference type="ARBA" id="ARBA00023082"/>
    </source>
</evidence>
<evidence type="ECO:0000313" key="8">
    <source>
        <dbReference type="Proteomes" id="UP000075531"/>
    </source>
</evidence>
<gene>
    <name evidence="7" type="primary">sigR</name>
    <name evidence="7" type="ORF">CLTEP_26300</name>
</gene>
<dbReference type="InterPro" id="IPR007627">
    <property type="entry name" value="RNA_pol_sigma70_r2"/>
</dbReference>
<keyword evidence="4" id="KW-0804">Transcription</keyword>
<dbReference type="Proteomes" id="UP000075531">
    <property type="component" value="Unassembled WGS sequence"/>
</dbReference>
<dbReference type="InterPro" id="IPR013249">
    <property type="entry name" value="RNA_pol_sigma70_r4_t2"/>
</dbReference>
<reference evidence="7 8" key="1">
    <citation type="submission" date="2016-02" db="EMBL/GenBank/DDBJ databases">
        <title>Genome sequence of Clostridium tepidiprofundi DSM 19306.</title>
        <authorList>
            <person name="Poehlein A."/>
            <person name="Daniel R."/>
        </authorList>
    </citation>
    <scope>NUCLEOTIDE SEQUENCE [LARGE SCALE GENOMIC DNA]</scope>
    <source>
        <strain evidence="7 8">DSM 19306</strain>
    </source>
</reference>
<accession>A0A151ASC6</accession>
<organism evidence="7 8">
    <name type="scientific">Clostridium tepidiprofundi DSM 19306</name>
    <dbReference type="NCBI Taxonomy" id="1121338"/>
    <lineage>
        <taxon>Bacteria</taxon>
        <taxon>Bacillati</taxon>
        <taxon>Bacillota</taxon>
        <taxon>Clostridia</taxon>
        <taxon>Eubacteriales</taxon>
        <taxon>Clostridiaceae</taxon>
        <taxon>Clostridium</taxon>
    </lineage>
</organism>
<dbReference type="PATRIC" id="fig|1121338.3.peg.2736"/>
<keyword evidence="3" id="KW-0731">Sigma factor</keyword>
<sequence length="185" mass="22207">MKGVNNILNIEDIIDTYKDNLYKLCMKLTNNKIDADDLFQDTWLKLYKNFYKIDKQKSIKNWIYTICINIYRDNYSKKKRWLNIIVDFFDSKTKHEIIEQQSTNECETEITVLDNIEKNIIKDMINELDDKYRLPIILFYYSHYSYSEIANILSLPIGTVKFRLNTGKKLLKRKLESINFKEGCK</sequence>
<dbReference type="GO" id="GO:0006352">
    <property type="term" value="P:DNA-templated transcription initiation"/>
    <property type="evidence" value="ECO:0007669"/>
    <property type="project" value="InterPro"/>
</dbReference>
<dbReference type="PANTHER" id="PTHR43133">
    <property type="entry name" value="RNA POLYMERASE ECF-TYPE SIGMA FACTO"/>
    <property type="match status" value="1"/>
</dbReference>
<dbReference type="PANTHER" id="PTHR43133:SF60">
    <property type="entry name" value="RNA POLYMERASE SIGMA FACTOR SIGV"/>
    <property type="match status" value="1"/>
</dbReference>
<keyword evidence="2" id="KW-0805">Transcription regulation</keyword>
<proteinExistence type="inferred from homology"/>